<feature type="compositionally biased region" description="Polar residues" evidence="7">
    <location>
        <begin position="299"/>
        <end position="312"/>
    </location>
</feature>
<dbReference type="Proteomes" id="UP000823405">
    <property type="component" value="Unassembled WGS sequence"/>
</dbReference>
<name>A0A9P6RAQ0_9FUNG</name>
<dbReference type="OrthoDB" id="10069349at2759"/>
<dbReference type="EMBL" id="JAAAIN010000503">
    <property type="protein sequence ID" value="KAG0313637.1"/>
    <property type="molecule type" value="Genomic_DNA"/>
</dbReference>
<organism evidence="9 10">
    <name type="scientific">Linnemannia gamsii</name>
    <dbReference type="NCBI Taxonomy" id="64522"/>
    <lineage>
        <taxon>Eukaryota</taxon>
        <taxon>Fungi</taxon>
        <taxon>Fungi incertae sedis</taxon>
        <taxon>Mucoromycota</taxon>
        <taxon>Mortierellomycotina</taxon>
        <taxon>Mortierellomycetes</taxon>
        <taxon>Mortierellales</taxon>
        <taxon>Mortierellaceae</taxon>
        <taxon>Linnemannia</taxon>
    </lineage>
</organism>
<feature type="region of interest" description="Disordered" evidence="7">
    <location>
        <begin position="336"/>
        <end position="387"/>
    </location>
</feature>
<dbReference type="Gene3D" id="3.10.110.10">
    <property type="entry name" value="Ubiquitin Conjugating Enzyme"/>
    <property type="match status" value="1"/>
</dbReference>
<gene>
    <name evidence="9" type="ORF">BGZ97_010050</name>
</gene>
<feature type="compositionally biased region" description="Low complexity" evidence="7">
    <location>
        <begin position="269"/>
        <end position="291"/>
    </location>
</feature>
<dbReference type="PROSITE" id="PS00183">
    <property type="entry name" value="UBC_1"/>
    <property type="match status" value="1"/>
</dbReference>
<feature type="domain" description="UBC core" evidence="8">
    <location>
        <begin position="7"/>
        <end position="152"/>
    </location>
</feature>
<dbReference type="Pfam" id="PF00179">
    <property type="entry name" value="UQ_con"/>
    <property type="match status" value="1"/>
</dbReference>
<dbReference type="InterPro" id="IPR023313">
    <property type="entry name" value="UBQ-conjugating_AS"/>
</dbReference>
<proteinExistence type="predicted"/>
<feature type="compositionally biased region" description="Low complexity" evidence="7">
    <location>
        <begin position="354"/>
        <end position="371"/>
    </location>
</feature>
<dbReference type="InterPro" id="IPR000608">
    <property type="entry name" value="UBC"/>
</dbReference>
<accession>A0A9P6RAQ0</accession>
<keyword evidence="3" id="KW-0547">Nucleotide-binding</keyword>
<keyword evidence="5" id="KW-0067">ATP-binding</keyword>
<evidence type="ECO:0000256" key="1">
    <source>
        <dbReference type="ARBA" id="ARBA00012486"/>
    </source>
</evidence>
<feature type="region of interest" description="Disordered" evidence="7">
    <location>
        <begin position="154"/>
        <end position="187"/>
    </location>
</feature>
<evidence type="ECO:0000256" key="3">
    <source>
        <dbReference type="ARBA" id="ARBA00022741"/>
    </source>
</evidence>
<evidence type="ECO:0000259" key="8">
    <source>
        <dbReference type="PROSITE" id="PS50127"/>
    </source>
</evidence>
<dbReference type="EC" id="2.3.2.23" evidence="1"/>
<sequence length="498" mass="52642">MDIPPPAALRKIVREVHGMVNDPPEGIRMILGEDMSDIQAWIQGPEGTPYAGGYFRVRVQLNADFPNSPPKCFFATKIFHPNVSKQGEVCVSTLKKDWKKTLGLKHILLVVKCLLIYPNPESALNEEAGRLLLERYDDYARHAILMTGIHAQSAGKDAFPPPKRAGGGEQEGYKDGDSPSATVTGEINGETKEATVATLTAKDLQKAGPERACQGDGQSSAASSSAASSSALSSLSSLSEPNSTTTTTIPTKRKLGSTENRAEQEPAISSSSSAAACSSSPPFCSSSSTTSNLGRPPAIQQQQSRTVLTAQRNSTSTAAISIQPKAQLNLLARQTLQGPPPAHRSQGSNLLQKQSASVNEQNNSQQQQEQQLPKEEVGNSNSTSHMLSPKMAYNTLLGSTATAATTSVAVATPRSTTIATGTSSSPSVGQHHLQSVLAGSCSSTYSLTQQSTTSTATTAATAASMLRSSCLVAPHNLSSLNHVRTELHVDKKRALRRL</sequence>
<comment type="caution">
    <text evidence="9">The sequence shown here is derived from an EMBL/GenBank/DDBJ whole genome shotgun (WGS) entry which is preliminary data.</text>
</comment>
<dbReference type="InterPro" id="IPR050113">
    <property type="entry name" value="Ub_conjugating_enzyme"/>
</dbReference>
<dbReference type="PROSITE" id="PS50127">
    <property type="entry name" value="UBC_2"/>
    <property type="match status" value="1"/>
</dbReference>
<dbReference type="GO" id="GO:0061631">
    <property type="term" value="F:ubiquitin conjugating enzyme activity"/>
    <property type="evidence" value="ECO:0007669"/>
    <property type="project" value="UniProtKB-EC"/>
</dbReference>
<dbReference type="PANTHER" id="PTHR24067">
    <property type="entry name" value="UBIQUITIN-CONJUGATING ENZYME E2"/>
    <property type="match status" value="1"/>
</dbReference>
<evidence type="ECO:0000256" key="6">
    <source>
        <dbReference type="PROSITE-ProRule" id="PRU10133"/>
    </source>
</evidence>
<evidence type="ECO:0000256" key="7">
    <source>
        <dbReference type="SAM" id="MobiDB-lite"/>
    </source>
</evidence>
<reference evidence="9" key="1">
    <citation type="journal article" date="2020" name="Fungal Divers.">
        <title>Resolving the Mortierellaceae phylogeny through synthesis of multi-gene phylogenetics and phylogenomics.</title>
        <authorList>
            <person name="Vandepol N."/>
            <person name="Liber J."/>
            <person name="Desiro A."/>
            <person name="Na H."/>
            <person name="Kennedy M."/>
            <person name="Barry K."/>
            <person name="Grigoriev I.V."/>
            <person name="Miller A.N."/>
            <person name="O'Donnell K."/>
            <person name="Stajich J.E."/>
            <person name="Bonito G."/>
        </authorList>
    </citation>
    <scope>NUCLEOTIDE SEQUENCE</scope>
    <source>
        <strain evidence="9">NVP60</strain>
    </source>
</reference>
<feature type="compositionally biased region" description="Low complexity" evidence="7">
    <location>
        <begin position="219"/>
        <end position="248"/>
    </location>
</feature>
<keyword evidence="2" id="KW-0808">Transferase</keyword>
<feature type="active site" description="Glycyl thioester intermediate" evidence="6">
    <location>
        <position position="90"/>
    </location>
</feature>
<keyword evidence="10" id="KW-1185">Reference proteome</keyword>
<dbReference type="GO" id="GO:0005524">
    <property type="term" value="F:ATP binding"/>
    <property type="evidence" value="ECO:0007669"/>
    <property type="project" value="UniProtKB-KW"/>
</dbReference>
<dbReference type="SUPFAM" id="SSF54495">
    <property type="entry name" value="UBC-like"/>
    <property type="match status" value="1"/>
</dbReference>
<dbReference type="CDD" id="cd23804">
    <property type="entry name" value="UBCc_UBE2S"/>
    <property type="match status" value="1"/>
</dbReference>
<evidence type="ECO:0000256" key="4">
    <source>
        <dbReference type="ARBA" id="ARBA00022786"/>
    </source>
</evidence>
<evidence type="ECO:0000256" key="2">
    <source>
        <dbReference type="ARBA" id="ARBA00022679"/>
    </source>
</evidence>
<evidence type="ECO:0000313" key="9">
    <source>
        <dbReference type="EMBL" id="KAG0313637.1"/>
    </source>
</evidence>
<feature type="region of interest" description="Disordered" evidence="7">
    <location>
        <begin position="205"/>
        <end position="312"/>
    </location>
</feature>
<protein>
    <recommendedName>
        <fullName evidence="1">E2 ubiquitin-conjugating enzyme</fullName>
        <ecNumber evidence="1">2.3.2.23</ecNumber>
    </recommendedName>
</protein>
<dbReference type="AlphaFoldDB" id="A0A9P6RAQ0"/>
<evidence type="ECO:0000313" key="10">
    <source>
        <dbReference type="Proteomes" id="UP000823405"/>
    </source>
</evidence>
<evidence type="ECO:0000256" key="5">
    <source>
        <dbReference type="ARBA" id="ARBA00022840"/>
    </source>
</evidence>
<dbReference type="InterPro" id="IPR016135">
    <property type="entry name" value="UBQ-conjugating_enzyme/RWD"/>
</dbReference>
<dbReference type="SMART" id="SM00212">
    <property type="entry name" value="UBCc"/>
    <property type="match status" value="1"/>
</dbReference>
<keyword evidence="4" id="KW-0833">Ubl conjugation pathway</keyword>
<dbReference type="FunFam" id="3.10.110.10:FF:000031">
    <property type="entry name" value="Ubiquitin-conjugating enzyme E2 22"/>
    <property type="match status" value="1"/>
</dbReference>